<proteinExistence type="predicted"/>
<dbReference type="InterPro" id="IPR000192">
    <property type="entry name" value="Aminotrans_V_dom"/>
</dbReference>
<comment type="caution">
    <text evidence="3">The sequence shown here is derived from an EMBL/GenBank/DDBJ whole genome shotgun (WGS) entry which is preliminary data.</text>
</comment>
<keyword evidence="1" id="KW-0663">Pyridoxal phosphate</keyword>
<dbReference type="EMBL" id="JAALLS010000004">
    <property type="protein sequence ID" value="NGP87725.1"/>
    <property type="molecule type" value="Genomic_DNA"/>
</dbReference>
<evidence type="ECO:0000256" key="1">
    <source>
        <dbReference type="ARBA" id="ARBA00022898"/>
    </source>
</evidence>
<sequence length="384" mass="43493">MECQSHLFELPESHHYINCSFLSPLLKSVEQAGINGILSKRYPWEVTPHHFFDDSNTLRALFAKLVNAKQDDIAIMPAVSYGLATAAKNIDLAKGHEIIIAGEQFPSNVYVWKRFCEQHDCTLKIVDPPNGFDQRGQQWNTRIAEAITEDTLVVALGNVHWADGTLFDLQQIGELARNHEAYLIIDGTQSVGALPFDVQQVQPDALICAGYKWLMGPYAMTLAYFGPRLQNGVPLEEGWITRKNSEDFSGLVDYEDQYQPGAQRFDMGERSNFVLVPMMIEALKQIIEWKPKEIQRYCKTLTSDLVKTLPNYGYQIEDADWRGHHMFGIRLPENLSIAKLQDKLDEREIHVSVRGSAVRIAPNVYNNDKDIAALLDTLQTIADN</sequence>
<dbReference type="PANTHER" id="PTHR43586">
    <property type="entry name" value="CYSTEINE DESULFURASE"/>
    <property type="match status" value="1"/>
</dbReference>
<organism evidence="3 4">
    <name type="scientific">Fodinibius halophilus</name>
    <dbReference type="NCBI Taxonomy" id="1736908"/>
    <lineage>
        <taxon>Bacteria</taxon>
        <taxon>Pseudomonadati</taxon>
        <taxon>Balneolota</taxon>
        <taxon>Balneolia</taxon>
        <taxon>Balneolales</taxon>
        <taxon>Balneolaceae</taxon>
        <taxon>Fodinibius</taxon>
    </lineage>
</organism>
<reference evidence="3 4" key="1">
    <citation type="submission" date="2020-02" db="EMBL/GenBank/DDBJ databases">
        <title>Aliifodinibius halophilus 2W32, complete genome.</title>
        <authorList>
            <person name="Li Y."/>
            <person name="Wu S."/>
        </authorList>
    </citation>
    <scope>NUCLEOTIDE SEQUENCE [LARGE SCALE GENOMIC DNA]</scope>
    <source>
        <strain evidence="3 4">2W32</strain>
    </source>
</reference>
<dbReference type="InterPro" id="IPR015422">
    <property type="entry name" value="PyrdxlP-dep_Trfase_small"/>
</dbReference>
<evidence type="ECO:0000259" key="2">
    <source>
        <dbReference type="Pfam" id="PF00266"/>
    </source>
</evidence>
<keyword evidence="3" id="KW-0032">Aminotransferase</keyword>
<dbReference type="PANTHER" id="PTHR43586:SF15">
    <property type="entry name" value="BLR3095 PROTEIN"/>
    <property type="match status" value="1"/>
</dbReference>
<gene>
    <name evidence="3" type="ORF">G3569_05110</name>
</gene>
<feature type="domain" description="Aminotransferase class V" evidence="2">
    <location>
        <begin position="55"/>
        <end position="359"/>
    </location>
</feature>
<dbReference type="SUPFAM" id="SSF53383">
    <property type="entry name" value="PLP-dependent transferases"/>
    <property type="match status" value="1"/>
</dbReference>
<keyword evidence="4" id="KW-1185">Reference proteome</keyword>
<dbReference type="Gene3D" id="3.90.1150.10">
    <property type="entry name" value="Aspartate Aminotransferase, domain 1"/>
    <property type="match status" value="1"/>
</dbReference>
<dbReference type="RefSeq" id="WP_165266736.1">
    <property type="nucleotide sequence ID" value="NZ_JAALLS010000004.1"/>
</dbReference>
<name>A0A6M1T3D0_9BACT</name>
<accession>A0A6M1T3D0</accession>
<dbReference type="InterPro" id="IPR015421">
    <property type="entry name" value="PyrdxlP-dep_Trfase_major"/>
</dbReference>
<evidence type="ECO:0000313" key="3">
    <source>
        <dbReference type="EMBL" id="NGP87725.1"/>
    </source>
</evidence>
<dbReference type="AlphaFoldDB" id="A0A6M1T3D0"/>
<keyword evidence="3" id="KW-0808">Transferase</keyword>
<dbReference type="Gene3D" id="3.40.640.10">
    <property type="entry name" value="Type I PLP-dependent aspartate aminotransferase-like (Major domain)"/>
    <property type="match status" value="1"/>
</dbReference>
<dbReference type="Proteomes" id="UP000479132">
    <property type="component" value="Unassembled WGS sequence"/>
</dbReference>
<protein>
    <submittedName>
        <fullName evidence="3">Aminotransferase class V-fold PLP-dependent enzyme</fullName>
    </submittedName>
</protein>
<dbReference type="GO" id="GO:0008483">
    <property type="term" value="F:transaminase activity"/>
    <property type="evidence" value="ECO:0007669"/>
    <property type="project" value="UniProtKB-KW"/>
</dbReference>
<evidence type="ECO:0000313" key="4">
    <source>
        <dbReference type="Proteomes" id="UP000479132"/>
    </source>
</evidence>
<dbReference type="Pfam" id="PF00266">
    <property type="entry name" value="Aminotran_5"/>
    <property type="match status" value="1"/>
</dbReference>
<dbReference type="InterPro" id="IPR015424">
    <property type="entry name" value="PyrdxlP-dep_Trfase"/>
</dbReference>